<name>X0TMX5_9ZZZZ</name>
<reference evidence="1" key="1">
    <citation type="journal article" date="2014" name="Front. Microbiol.">
        <title>High frequency of phylogenetically diverse reductive dehalogenase-homologous genes in deep subseafloor sedimentary metagenomes.</title>
        <authorList>
            <person name="Kawai M."/>
            <person name="Futagami T."/>
            <person name="Toyoda A."/>
            <person name="Takaki Y."/>
            <person name="Nishi S."/>
            <person name="Hori S."/>
            <person name="Arai W."/>
            <person name="Tsubouchi T."/>
            <person name="Morono Y."/>
            <person name="Uchiyama I."/>
            <person name="Ito T."/>
            <person name="Fujiyama A."/>
            <person name="Inagaki F."/>
            <person name="Takami H."/>
        </authorList>
    </citation>
    <scope>NUCLEOTIDE SEQUENCE</scope>
    <source>
        <strain evidence="1">Expedition CK06-06</strain>
    </source>
</reference>
<dbReference type="EMBL" id="BARS01010003">
    <property type="protein sequence ID" value="GAF88626.1"/>
    <property type="molecule type" value="Genomic_DNA"/>
</dbReference>
<accession>X0TMX5</accession>
<sequence length="41" mass="4701">MSNGFEVETFEVEVRICPTCKIEAEFKTSQGWFCPNCGNRI</sequence>
<organism evidence="1">
    <name type="scientific">marine sediment metagenome</name>
    <dbReference type="NCBI Taxonomy" id="412755"/>
    <lineage>
        <taxon>unclassified sequences</taxon>
        <taxon>metagenomes</taxon>
        <taxon>ecological metagenomes</taxon>
    </lineage>
</organism>
<dbReference type="AlphaFoldDB" id="X0TMX5"/>
<proteinExistence type="predicted"/>
<comment type="caution">
    <text evidence="1">The sequence shown here is derived from an EMBL/GenBank/DDBJ whole genome shotgun (WGS) entry which is preliminary data.</text>
</comment>
<evidence type="ECO:0008006" key="2">
    <source>
        <dbReference type="Google" id="ProtNLM"/>
    </source>
</evidence>
<protein>
    <recommendedName>
        <fullName evidence="2">Viral late gene transcription factor 3 zinc ribbon domain-containing protein</fullName>
    </recommendedName>
</protein>
<evidence type="ECO:0000313" key="1">
    <source>
        <dbReference type="EMBL" id="GAF88626.1"/>
    </source>
</evidence>
<gene>
    <name evidence="1" type="ORF">S01H1_18673</name>
</gene>